<dbReference type="GO" id="GO:0071555">
    <property type="term" value="P:cell wall organization"/>
    <property type="evidence" value="ECO:0007669"/>
    <property type="project" value="UniProtKB-KW"/>
</dbReference>
<dbReference type="Pfam" id="PF03283">
    <property type="entry name" value="PAE"/>
    <property type="match status" value="1"/>
</dbReference>
<evidence type="ECO:0000256" key="3">
    <source>
        <dbReference type="ARBA" id="ARBA00005784"/>
    </source>
</evidence>
<accession>A0A8T2UXD1</accession>
<evidence type="ECO:0000256" key="2">
    <source>
        <dbReference type="ARBA" id="ARBA00004191"/>
    </source>
</evidence>
<sequence length="241" mass="26955">MDDLLSLGLKHAKKALLSGCSAGALASMIHCDDFRKQLPDNAVVKCISDAGFFVDVRDVMNKATIQSFYRDVVSLHGMAPQLSASCTRGDKCIFPQYLVRGIKTPLFVLNAAYDTWQIQNILVPTTEQSHSWQFCINDPAECSKDQLGLLQGFRVNMLEALDAVEASEEGGLFINSCFIHCQSEFDMTWHRQRTPVINQRSVAEAVGDWFFKRRPAKYIDCPYPCNPSCFKIGVWSSPTSN</sequence>
<dbReference type="OMA" id="KALPNEC"/>
<comment type="subcellular location">
    <subcellularLocation>
        <location evidence="2 5">Secreted</location>
        <location evidence="2 5">Cell wall</location>
    </subcellularLocation>
</comment>
<organism evidence="6 7">
    <name type="scientific">Ceratopteris richardii</name>
    <name type="common">Triangle waterfern</name>
    <dbReference type="NCBI Taxonomy" id="49495"/>
    <lineage>
        <taxon>Eukaryota</taxon>
        <taxon>Viridiplantae</taxon>
        <taxon>Streptophyta</taxon>
        <taxon>Embryophyta</taxon>
        <taxon>Tracheophyta</taxon>
        <taxon>Polypodiopsida</taxon>
        <taxon>Polypodiidae</taxon>
        <taxon>Polypodiales</taxon>
        <taxon>Pteridineae</taxon>
        <taxon>Pteridaceae</taxon>
        <taxon>Parkerioideae</taxon>
        <taxon>Ceratopteris</taxon>
    </lineage>
</organism>
<keyword evidence="5" id="KW-0378">Hydrolase</keyword>
<dbReference type="PANTHER" id="PTHR21562">
    <property type="entry name" value="NOTUM-RELATED"/>
    <property type="match status" value="1"/>
</dbReference>
<name>A0A8T2UXD1_CERRI</name>
<dbReference type="EMBL" id="CM035409">
    <property type="protein sequence ID" value="KAH7438555.1"/>
    <property type="molecule type" value="Genomic_DNA"/>
</dbReference>
<evidence type="ECO:0000313" key="7">
    <source>
        <dbReference type="Proteomes" id="UP000825935"/>
    </source>
</evidence>
<dbReference type="EC" id="3.1.1.-" evidence="5"/>
<gene>
    <name evidence="6" type="ORF">KP509_04G020100</name>
</gene>
<dbReference type="EMBL" id="CM035409">
    <property type="protein sequence ID" value="KAH7438556.1"/>
    <property type="molecule type" value="Genomic_DNA"/>
</dbReference>
<keyword evidence="7" id="KW-1185">Reference proteome</keyword>
<evidence type="ECO:0000256" key="1">
    <source>
        <dbReference type="ARBA" id="ARBA00003534"/>
    </source>
</evidence>
<keyword evidence="5" id="KW-0961">Cell wall biogenesis/degradation</keyword>
<evidence type="ECO:0000256" key="4">
    <source>
        <dbReference type="ARBA" id="ARBA00022512"/>
    </source>
</evidence>
<comment type="caution">
    <text evidence="6">The sequence shown here is derived from an EMBL/GenBank/DDBJ whole genome shotgun (WGS) entry which is preliminary data.</text>
</comment>
<dbReference type="OrthoDB" id="2015280at2759"/>
<dbReference type="AlphaFoldDB" id="A0A8T2UXD1"/>
<comment type="similarity">
    <text evidence="3 5">Belongs to the pectinacetylesterase family.</text>
</comment>
<evidence type="ECO:0000313" key="6">
    <source>
        <dbReference type="EMBL" id="KAH7438556.1"/>
    </source>
</evidence>
<proteinExistence type="inferred from homology"/>
<evidence type="ECO:0000256" key="5">
    <source>
        <dbReference type="RuleBase" id="RU363114"/>
    </source>
</evidence>
<dbReference type="GO" id="GO:0016787">
    <property type="term" value="F:hydrolase activity"/>
    <property type="evidence" value="ECO:0007669"/>
    <property type="project" value="UniProtKB-KW"/>
</dbReference>
<comment type="function">
    <text evidence="1 5">Hydrolyzes acetyl esters in homogalacturonan regions of pectin. In type I primary cell wall, galacturonic acid residues of pectin can be acetylated at the O-2 and O-3 positions. Decreasing the degree of acetylation of pectin gels in vitro alters their physical properties.</text>
</comment>
<reference evidence="6" key="1">
    <citation type="submission" date="2021-08" db="EMBL/GenBank/DDBJ databases">
        <title>WGS assembly of Ceratopteris richardii.</title>
        <authorList>
            <person name="Marchant D.B."/>
            <person name="Chen G."/>
            <person name="Jenkins J."/>
            <person name="Shu S."/>
            <person name="Leebens-Mack J."/>
            <person name="Grimwood J."/>
            <person name="Schmutz J."/>
            <person name="Soltis P."/>
            <person name="Soltis D."/>
            <person name="Chen Z.-H."/>
        </authorList>
    </citation>
    <scope>NUCLEOTIDE SEQUENCE</scope>
    <source>
        <strain evidence="6">Whitten #5841</strain>
        <tissue evidence="6">Leaf</tissue>
    </source>
</reference>
<dbReference type="InterPro" id="IPR004963">
    <property type="entry name" value="PAE/NOTUM"/>
</dbReference>
<keyword evidence="5" id="KW-0964">Secreted</keyword>
<keyword evidence="4 5" id="KW-0134">Cell wall</keyword>
<protein>
    <recommendedName>
        <fullName evidence="5">Pectin acetylesterase</fullName>
        <ecNumber evidence="5">3.1.1.-</ecNumber>
    </recommendedName>
</protein>
<dbReference type="Proteomes" id="UP000825935">
    <property type="component" value="Chromosome 4"/>
</dbReference>